<feature type="domain" description="Tyr recombinase" evidence="6">
    <location>
        <begin position="156"/>
        <end position="355"/>
    </location>
</feature>
<keyword evidence="3 5" id="KW-0238">DNA-binding</keyword>
<keyword evidence="2" id="KW-0229">DNA integration</keyword>
<dbReference type="RefSeq" id="WP_073150663.1">
    <property type="nucleotide sequence ID" value="NZ_FQVL01000001.1"/>
</dbReference>
<dbReference type="InterPro" id="IPR044068">
    <property type="entry name" value="CB"/>
</dbReference>
<dbReference type="GO" id="GO:0006310">
    <property type="term" value="P:DNA recombination"/>
    <property type="evidence" value="ECO:0007669"/>
    <property type="project" value="UniProtKB-KW"/>
</dbReference>
<name>A0A1M4T0A3_9BACL</name>
<evidence type="ECO:0000256" key="1">
    <source>
        <dbReference type="ARBA" id="ARBA00008857"/>
    </source>
</evidence>
<dbReference type="PROSITE" id="PS51898">
    <property type="entry name" value="TYR_RECOMBINASE"/>
    <property type="match status" value="1"/>
</dbReference>
<dbReference type="PANTHER" id="PTHR30349:SF41">
    <property type="entry name" value="INTEGRASE_RECOMBINASE PROTEIN MJ0367-RELATED"/>
    <property type="match status" value="1"/>
</dbReference>
<dbReference type="AlphaFoldDB" id="A0A1M4T0A3"/>
<dbReference type="Gene3D" id="1.10.150.130">
    <property type="match status" value="1"/>
</dbReference>
<dbReference type="InterPro" id="IPR010998">
    <property type="entry name" value="Integrase_recombinase_N"/>
</dbReference>
<evidence type="ECO:0000313" key="8">
    <source>
        <dbReference type="EMBL" id="SHE37879.1"/>
    </source>
</evidence>
<dbReference type="Pfam" id="PF00589">
    <property type="entry name" value="Phage_integrase"/>
    <property type="match status" value="1"/>
</dbReference>
<dbReference type="InterPro" id="IPR004107">
    <property type="entry name" value="Integrase_SAM-like_N"/>
</dbReference>
<dbReference type="Gene3D" id="1.10.443.10">
    <property type="entry name" value="Intergrase catalytic core"/>
    <property type="match status" value="1"/>
</dbReference>
<feature type="domain" description="Core-binding (CB)" evidence="7">
    <location>
        <begin position="18"/>
        <end position="131"/>
    </location>
</feature>
<dbReference type="EMBL" id="FQVL01000001">
    <property type="protein sequence ID" value="SHE37879.1"/>
    <property type="molecule type" value="Genomic_DNA"/>
</dbReference>
<dbReference type="Pfam" id="PF02899">
    <property type="entry name" value="Phage_int_SAM_1"/>
    <property type="match status" value="1"/>
</dbReference>
<protein>
    <submittedName>
        <fullName evidence="8">Site-specific recombinase XerD</fullName>
    </submittedName>
</protein>
<evidence type="ECO:0000259" key="7">
    <source>
        <dbReference type="PROSITE" id="PS51900"/>
    </source>
</evidence>
<dbReference type="GO" id="GO:0015074">
    <property type="term" value="P:DNA integration"/>
    <property type="evidence" value="ECO:0007669"/>
    <property type="project" value="UniProtKB-KW"/>
</dbReference>
<evidence type="ECO:0000256" key="3">
    <source>
        <dbReference type="ARBA" id="ARBA00023125"/>
    </source>
</evidence>
<keyword evidence="9" id="KW-1185">Reference proteome</keyword>
<comment type="similarity">
    <text evidence="1">Belongs to the 'phage' integrase family.</text>
</comment>
<dbReference type="STRING" id="112248.SAMN05444392_101239"/>
<evidence type="ECO:0000256" key="4">
    <source>
        <dbReference type="ARBA" id="ARBA00023172"/>
    </source>
</evidence>
<sequence length="361" mass="42616">MPFFSRRIPENINQIINRFPEEVQEFFLEMISADRSAQTIANYAYDFNLFFDFLAQKNIRLEQINAQIIKRFFRHIENGYERTVYVKQKKVNSITGELDINWIERKHYRENSKYGKQRKRASLRTLFRFLVKIHLFERDPMEEYEDTTLRSRSQKKVPVFLTKEEALRLIKAIDIYHKQKKSRSGPNQWLRIRDKAILYLLLNTGMRVSELIQLNDNSIQNDQETWHVMIIGKGGKERMLKLNSRAVHALQEYLKVRPADAKNQVQICPLFLNRQYQRMSRKAVSDILKKYVRAANLPPKAATISPHKLRHTLATLLLSNGENLRVVQEILGHSSIQTTQIYTHVINTEKDEALDNLGNLF</sequence>
<organism evidence="8 9">
    <name type="scientific">Seinonella peptonophila</name>
    <dbReference type="NCBI Taxonomy" id="112248"/>
    <lineage>
        <taxon>Bacteria</taxon>
        <taxon>Bacillati</taxon>
        <taxon>Bacillota</taxon>
        <taxon>Bacilli</taxon>
        <taxon>Bacillales</taxon>
        <taxon>Thermoactinomycetaceae</taxon>
        <taxon>Seinonella</taxon>
    </lineage>
</organism>
<dbReference type="PANTHER" id="PTHR30349">
    <property type="entry name" value="PHAGE INTEGRASE-RELATED"/>
    <property type="match status" value="1"/>
</dbReference>
<dbReference type="SUPFAM" id="SSF56349">
    <property type="entry name" value="DNA breaking-rejoining enzymes"/>
    <property type="match status" value="1"/>
</dbReference>
<keyword evidence="4" id="KW-0233">DNA recombination</keyword>
<reference evidence="8 9" key="1">
    <citation type="submission" date="2016-11" db="EMBL/GenBank/DDBJ databases">
        <authorList>
            <person name="Jaros S."/>
            <person name="Januszkiewicz K."/>
            <person name="Wedrychowicz H."/>
        </authorList>
    </citation>
    <scope>NUCLEOTIDE SEQUENCE [LARGE SCALE GENOMIC DNA]</scope>
    <source>
        <strain evidence="8 9">DSM 44666</strain>
    </source>
</reference>
<gene>
    <name evidence="8" type="ORF">SAMN05444392_101239</name>
</gene>
<accession>A0A1M4T0A3</accession>
<dbReference type="InterPro" id="IPR013762">
    <property type="entry name" value="Integrase-like_cat_sf"/>
</dbReference>
<dbReference type="OrthoDB" id="9801717at2"/>
<dbReference type="PROSITE" id="PS51900">
    <property type="entry name" value="CB"/>
    <property type="match status" value="1"/>
</dbReference>
<evidence type="ECO:0000256" key="2">
    <source>
        <dbReference type="ARBA" id="ARBA00022908"/>
    </source>
</evidence>
<dbReference type="Proteomes" id="UP000184476">
    <property type="component" value="Unassembled WGS sequence"/>
</dbReference>
<evidence type="ECO:0000313" key="9">
    <source>
        <dbReference type="Proteomes" id="UP000184476"/>
    </source>
</evidence>
<proteinExistence type="inferred from homology"/>
<evidence type="ECO:0000256" key="5">
    <source>
        <dbReference type="PROSITE-ProRule" id="PRU01248"/>
    </source>
</evidence>
<dbReference type="GO" id="GO:0003677">
    <property type="term" value="F:DNA binding"/>
    <property type="evidence" value="ECO:0007669"/>
    <property type="project" value="UniProtKB-UniRule"/>
</dbReference>
<dbReference type="InterPro" id="IPR011010">
    <property type="entry name" value="DNA_brk_join_enz"/>
</dbReference>
<dbReference type="InterPro" id="IPR050090">
    <property type="entry name" value="Tyrosine_recombinase_XerCD"/>
</dbReference>
<dbReference type="InterPro" id="IPR002104">
    <property type="entry name" value="Integrase_catalytic"/>
</dbReference>
<evidence type="ECO:0000259" key="6">
    <source>
        <dbReference type="PROSITE" id="PS51898"/>
    </source>
</evidence>